<keyword evidence="9" id="KW-0472">Membrane</keyword>
<dbReference type="PROSITE" id="PS50026">
    <property type="entry name" value="EGF_3"/>
    <property type="match status" value="1"/>
</dbReference>
<dbReference type="InterPro" id="IPR000742">
    <property type="entry name" value="EGF"/>
</dbReference>
<keyword evidence="11" id="KW-0325">Glycoprotein</keyword>
<dbReference type="InterPro" id="IPR001881">
    <property type="entry name" value="EGF-like_Ca-bd_dom"/>
</dbReference>
<comment type="subcellular location">
    <subcellularLocation>
        <location evidence="1">Membrane</location>
        <topology evidence="1">Multi-pass membrane protein</topology>
    </subcellularLocation>
</comment>
<evidence type="ECO:0000256" key="7">
    <source>
        <dbReference type="ARBA" id="ARBA00022837"/>
    </source>
</evidence>
<dbReference type="InterPro" id="IPR050932">
    <property type="entry name" value="TM2D1-3-like"/>
</dbReference>
<gene>
    <name evidence="13" type="ORF">PACLA_8A058494</name>
</gene>
<sequence>IDECLGNSDNCHQNADCFNTIGSFYCDCKDGFNGNGTYCYVAEVSFTRASVAITEGEDIAVSFSLNGRIDTIAVVNVQVSGTATELVDYSSFTKAFFYNPGDPSTKTFTIRTIDDQRLEGLETIILTLSSIHSHVTPGNIPSMTITIVDNDAIGVAFSQQTYTVAENNGFANVIVQIQSGIVERDFIVSPEFILVHSQENGMCNATQQKSCDELLPGQYRCDETLQIDPDTQSVVGCKESHTVEVKCTIAPGIKCKEMSKERTFMKIQPCRYTNGYDHTTALMLSVFLGMFGIDRFYLGYPAIGLLKLCTLGFFFLLQLVDVILIAMQIVGPADGSEYVMDYYGPRLFHITQNNETIFQPV</sequence>
<evidence type="ECO:0000256" key="1">
    <source>
        <dbReference type="ARBA" id="ARBA00004141"/>
    </source>
</evidence>
<comment type="similarity">
    <text evidence="2">Belongs to the TM2 family.</text>
</comment>
<keyword evidence="7" id="KW-0106">Calcium</keyword>
<dbReference type="GO" id="GO:0005509">
    <property type="term" value="F:calcium ion binding"/>
    <property type="evidence" value="ECO:0007669"/>
    <property type="project" value="InterPro"/>
</dbReference>
<evidence type="ECO:0000256" key="2">
    <source>
        <dbReference type="ARBA" id="ARBA00008284"/>
    </source>
</evidence>
<dbReference type="InterPro" id="IPR024731">
    <property type="entry name" value="NELL2-like_EGF"/>
</dbReference>
<keyword evidence="3 12" id="KW-0245">EGF-like domain</keyword>
<evidence type="ECO:0000256" key="11">
    <source>
        <dbReference type="ARBA" id="ARBA00023180"/>
    </source>
</evidence>
<dbReference type="SUPFAM" id="SSF57196">
    <property type="entry name" value="EGF/Laminin"/>
    <property type="match status" value="1"/>
</dbReference>
<dbReference type="Pfam" id="PF12947">
    <property type="entry name" value="EGF_3"/>
    <property type="match status" value="1"/>
</dbReference>
<keyword evidence="10" id="KW-1015">Disulfide bond</keyword>
<feature type="non-terminal residue" evidence="13">
    <location>
        <position position="361"/>
    </location>
</feature>
<dbReference type="InterPro" id="IPR007829">
    <property type="entry name" value="TM2"/>
</dbReference>
<dbReference type="PANTHER" id="PTHR21016:SF1">
    <property type="entry name" value="TM2 DOMAIN-CONTAINING PROTEIN 1"/>
    <property type="match status" value="1"/>
</dbReference>
<evidence type="ECO:0000256" key="5">
    <source>
        <dbReference type="ARBA" id="ARBA00022729"/>
    </source>
</evidence>
<evidence type="ECO:0000256" key="10">
    <source>
        <dbReference type="ARBA" id="ARBA00023157"/>
    </source>
</evidence>
<dbReference type="FunFam" id="2.10.25.10:FF:000038">
    <property type="entry name" value="Fibrillin 2"/>
    <property type="match status" value="1"/>
</dbReference>
<dbReference type="OrthoDB" id="5804096at2759"/>
<dbReference type="InterPro" id="IPR000152">
    <property type="entry name" value="EGF-type_Asp/Asn_hydroxyl_site"/>
</dbReference>
<dbReference type="InterPro" id="IPR003644">
    <property type="entry name" value="Calx_beta"/>
</dbReference>
<dbReference type="GO" id="GO:0016020">
    <property type="term" value="C:membrane"/>
    <property type="evidence" value="ECO:0007669"/>
    <property type="project" value="UniProtKB-SubCell"/>
</dbReference>
<dbReference type="GO" id="GO:0007154">
    <property type="term" value="P:cell communication"/>
    <property type="evidence" value="ECO:0007669"/>
    <property type="project" value="InterPro"/>
</dbReference>
<evidence type="ECO:0000256" key="3">
    <source>
        <dbReference type="ARBA" id="ARBA00022536"/>
    </source>
</evidence>
<evidence type="ECO:0000313" key="14">
    <source>
        <dbReference type="Proteomes" id="UP001152795"/>
    </source>
</evidence>
<dbReference type="InterPro" id="IPR038081">
    <property type="entry name" value="CalX-like_sf"/>
</dbReference>
<name>A0A6S7GI39_PARCT</name>
<dbReference type="Pfam" id="PF03160">
    <property type="entry name" value="Calx-beta"/>
    <property type="match status" value="1"/>
</dbReference>
<dbReference type="Proteomes" id="UP001152795">
    <property type="component" value="Unassembled WGS sequence"/>
</dbReference>
<dbReference type="SMART" id="SM00181">
    <property type="entry name" value="EGF"/>
    <property type="match status" value="1"/>
</dbReference>
<dbReference type="SUPFAM" id="SSF141072">
    <property type="entry name" value="CalX-like"/>
    <property type="match status" value="1"/>
</dbReference>
<dbReference type="PANTHER" id="PTHR21016">
    <property type="entry name" value="BETA-AMYLOID BINDING PROTEIN-RELATED"/>
    <property type="match status" value="1"/>
</dbReference>
<keyword evidence="8" id="KW-1133">Transmembrane helix</keyword>
<dbReference type="PROSITE" id="PS01186">
    <property type="entry name" value="EGF_2"/>
    <property type="match status" value="1"/>
</dbReference>
<evidence type="ECO:0000256" key="6">
    <source>
        <dbReference type="ARBA" id="ARBA00022737"/>
    </source>
</evidence>
<evidence type="ECO:0000256" key="4">
    <source>
        <dbReference type="ARBA" id="ARBA00022692"/>
    </source>
</evidence>
<evidence type="ECO:0000256" key="8">
    <source>
        <dbReference type="ARBA" id="ARBA00022989"/>
    </source>
</evidence>
<reference evidence="13" key="1">
    <citation type="submission" date="2020-04" db="EMBL/GenBank/DDBJ databases">
        <authorList>
            <person name="Alioto T."/>
            <person name="Alioto T."/>
            <person name="Gomez Garrido J."/>
        </authorList>
    </citation>
    <scope>NUCLEOTIDE SEQUENCE</scope>
    <source>
        <strain evidence="13">A484AB</strain>
    </source>
</reference>
<organism evidence="13 14">
    <name type="scientific">Paramuricea clavata</name>
    <name type="common">Red gorgonian</name>
    <name type="synonym">Violescent sea-whip</name>
    <dbReference type="NCBI Taxonomy" id="317549"/>
    <lineage>
        <taxon>Eukaryota</taxon>
        <taxon>Metazoa</taxon>
        <taxon>Cnidaria</taxon>
        <taxon>Anthozoa</taxon>
        <taxon>Octocorallia</taxon>
        <taxon>Malacalcyonacea</taxon>
        <taxon>Plexauridae</taxon>
        <taxon>Paramuricea</taxon>
    </lineage>
</organism>
<dbReference type="PROSITE" id="PS00010">
    <property type="entry name" value="ASX_HYDROXYL"/>
    <property type="match status" value="1"/>
</dbReference>
<protein>
    <submittedName>
        <fullName evidence="13">TM2 domain-containing 1-like</fullName>
    </submittedName>
</protein>
<proteinExistence type="inferred from homology"/>
<dbReference type="CDD" id="cd00054">
    <property type="entry name" value="EGF_CA"/>
    <property type="match status" value="1"/>
</dbReference>
<dbReference type="EMBL" id="CACRXK020002180">
    <property type="protein sequence ID" value="CAB3993084.1"/>
    <property type="molecule type" value="Genomic_DNA"/>
</dbReference>
<evidence type="ECO:0000256" key="9">
    <source>
        <dbReference type="ARBA" id="ARBA00023136"/>
    </source>
</evidence>
<keyword evidence="5" id="KW-0732">Signal</keyword>
<dbReference type="Pfam" id="PF05154">
    <property type="entry name" value="TM2"/>
    <property type="match status" value="1"/>
</dbReference>
<dbReference type="Gene3D" id="2.60.40.2030">
    <property type="match status" value="1"/>
</dbReference>
<accession>A0A6S7GI39</accession>
<dbReference type="SMART" id="SM00179">
    <property type="entry name" value="EGF_CA"/>
    <property type="match status" value="1"/>
</dbReference>
<comment type="caution">
    <text evidence="12">Lacks conserved residue(s) required for the propagation of feature annotation.</text>
</comment>
<comment type="caution">
    <text evidence="13">The sequence shown here is derived from an EMBL/GenBank/DDBJ whole genome shotgun (WGS) entry which is preliminary data.</text>
</comment>
<dbReference type="AlphaFoldDB" id="A0A6S7GI39"/>
<keyword evidence="14" id="KW-1185">Reference proteome</keyword>
<keyword evidence="6" id="KW-0677">Repeat</keyword>
<evidence type="ECO:0000313" key="13">
    <source>
        <dbReference type="EMBL" id="CAB3993084.1"/>
    </source>
</evidence>
<dbReference type="Gene3D" id="2.10.25.10">
    <property type="entry name" value="Laminin"/>
    <property type="match status" value="1"/>
</dbReference>
<evidence type="ECO:0000256" key="12">
    <source>
        <dbReference type="PROSITE-ProRule" id="PRU00076"/>
    </source>
</evidence>
<keyword evidence="4" id="KW-0812">Transmembrane</keyword>